<sequence length="139" mass="14495">MILSKINHLMNTIASILVVLALGAQAQPLGSVADSQFLVRRTHPKNSPATSTIIPVPVFVDGNGFSSDFGPAPGSPDYPGSQSSFQPSFQPVDQPSFQPVAVVPDFGTPGFDFVVSDDPCGGISGGGARSGKSRRRKHC</sequence>
<organism evidence="1 2">
    <name type="scientific">Entomophthora muscae</name>
    <dbReference type="NCBI Taxonomy" id="34485"/>
    <lineage>
        <taxon>Eukaryota</taxon>
        <taxon>Fungi</taxon>
        <taxon>Fungi incertae sedis</taxon>
        <taxon>Zoopagomycota</taxon>
        <taxon>Entomophthoromycotina</taxon>
        <taxon>Entomophthoromycetes</taxon>
        <taxon>Entomophthorales</taxon>
        <taxon>Entomophthoraceae</taxon>
        <taxon>Entomophthora</taxon>
    </lineage>
</organism>
<dbReference type="Proteomes" id="UP001165960">
    <property type="component" value="Unassembled WGS sequence"/>
</dbReference>
<gene>
    <name evidence="1" type="ORF">DSO57_1013301</name>
</gene>
<accession>A0ACC2TGK9</accession>
<protein>
    <submittedName>
        <fullName evidence="1">Uncharacterized protein</fullName>
    </submittedName>
</protein>
<reference evidence="1" key="1">
    <citation type="submission" date="2022-04" db="EMBL/GenBank/DDBJ databases">
        <title>Genome of the entomopathogenic fungus Entomophthora muscae.</title>
        <authorList>
            <person name="Elya C."/>
            <person name="Lovett B.R."/>
            <person name="Lee E."/>
            <person name="Macias A.M."/>
            <person name="Hajek A.E."/>
            <person name="De Bivort B.L."/>
            <person name="Kasson M.T."/>
            <person name="De Fine Licht H.H."/>
            <person name="Stajich J.E."/>
        </authorList>
    </citation>
    <scope>NUCLEOTIDE SEQUENCE</scope>
    <source>
        <strain evidence="1">Berkeley</strain>
    </source>
</reference>
<proteinExistence type="predicted"/>
<dbReference type="EMBL" id="QTSX02002889">
    <property type="protein sequence ID" value="KAJ9073698.1"/>
    <property type="molecule type" value="Genomic_DNA"/>
</dbReference>
<evidence type="ECO:0000313" key="2">
    <source>
        <dbReference type="Proteomes" id="UP001165960"/>
    </source>
</evidence>
<comment type="caution">
    <text evidence="1">The sequence shown here is derived from an EMBL/GenBank/DDBJ whole genome shotgun (WGS) entry which is preliminary data.</text>
</comment>
<name>A0ACC2TGK9_9FUNG</name>
<keyword evidence="2" id="KW-1185">Reference proteome</keyword>
<evidence type="ECO:0000313" key="1">
    <source>
        <dbReference type="EMBL" id="KAJ9073698.1"/>
    </source>
</evidence>